<comment type="caution">
    <text evidence="2">The sequence shown here is derived from an EMBL/GenBank/DDBJ whole genome shotgun (WGS) entry which is preliminary data.</text>
</comment>
<dbReference type="Gene3D" id="3.40.50.300">
    <property type="entry name" value="P-loop containing nucleotide triphosphate hydrolases"/>
    <property type="match status" value="1"/>
</dbReference>
<reference evidence="2" key="1">
    <citation type="journal article" date="2015" name="Genome Announc.">
        <title>Draft Genome Sequence of the Pathogenic Filamentous Fungus Aspergillus udagawae Strain IFM 46973T.</title>
        <authorList>
            <person name="Kusuya Y."/>
            <person name="Takahashi-Nakaguchi A."/>
            <person name="Takahashi H."/>
            <person name="Yaguchi T."/>
        </authorList>
    </citation>
    <scope>NUCLEOTIDE SEQUENCE</scope>
    <source>
        <strain evidence="2">IFM 46973</strain>
    </source>
</reference>
<name>A0A8E0R0P3_9EURO</name>
<dbReference type="EMBL" id="BBXM02000007">
    <property type="protein sequence ID" value="GIC92221.1"/>
    <property type="molecule type" value="Genomic_DNA"/>
</dbReference>
<dbReference type="RefSeq" id="XP_043149487.1">
    <property type="nucleotide sequence ID" value="XM_043293552.1"/>
</dbReference>
<accession>A0A8E0R0P3</accession>
<dbReference type="AlphaFoldDB" id="A0A8E0R0P3"/>
<reference evidence="2" key="2">
    <citation type="submission" date="2021-01" db="EMBL/GenBank/DDBJ databases">
        <title>Pan-genome distribution and transcriptional activeness of fungal secondary metabolism genes in Aspergillus section Fumigati.</title>
        <authorList>
            <person name="Takahashi H."/>
            <person name="Umemura M."/>
            <person name="Ninomiya A."/>
            <person name="Kusuya Y."/>
            <person name="Urayama S."/>
            <person name="Shimizu M."/>
            <person name="Watanabe A."/>
            <person name="Kamei K."/>
            <person name="Yaguchi T."/>
            <person name="Hagiwara D."/>
        </authorList>
    </citation>
    <scope>NUCLEOTIDE SEQUENCE</scope>
    <source>
        <strain evidence="2">IFM 46973</strain>
    </source>
</reference>
<organism evidence="2 3">
    <name type="scientific">Aspergillus udagawae</name>
    <dbReference type="NCBI Taxonomy" id="91492"/>
    <lineage>
        <taxon>Eukaryota</taxon>
        <taxon>Fungi</taxon>
        <taxon>Dikarya</taxon>
        <taxon>Ascomycota</taxon>
        <taxon>Pezizomycotina</taxon>
        <taxon>Eurotiomycetes</taxon>
        <taxon>Eurotiomycetidae</taxon>
        <taxon>Eurotiales</taxon>
        <taxon>Aspergillaceae</taxon>
        <taxon>Aspergillus</taxon>
        <taxon>Aspergillus subgen. Fumigati</taxon>
    </lineage>
</organism>
<dbReference type="SUPFAM" id="SSF52540">
    <property type="entry name" value="P-loop containing nucleoside triphosphate hydrolases"/>
    <property type="match status" value="1"/>
</dbReference>
<dbReference type="GeneID" id="66996164"/>
<evidence type="ECO:0000256" key="1">
    <source>
        <dbReference type="SAM" id="MobiDB-lite"/>
    </source>
</evidence>
<dbReference type="InterPro" id="IPR027417">
    <property type="entry name" value="P-loop_NTPase"/>
</dbReference>
<feature type="region of interest" description="Disordered" evidence="1">
    <location>
        <begin position="49"/>
        <end position="80"/>
    </location>
</feature>
<gene>
    <name evidence="2" type="ORF">Aud_008687</name>
</gene>
<dbReference type="Proteomes" id="UP000036893">
    <property type="component" value="Unassembled WGS sequence"/>
</dbReference>
<proteinExistence type="predicted"/>
<sequence length="290" mass="32089">MEHLGQSILTSFASVPDIFRVLLVSTHLAHLTHPSPMLSRARIIFRKLRGSGSRGSEPAPSAPAMTAGSETDDPPPRALHISDWRRSAPEQRYHGQQRMEIIVVNAKGSADGSRLDELLGREKDPWREFDVTLDDSGTDFVCNGYLFAVHFTSASGRGSYSAMLSLYQHIPLIFTYDASSRESWDEMVTEYEGMRSRCKDGVHPFLTIMIAAMGEGEALMDAEAKAFAAQRDCLFVKVSPRTGRGMCDAVCSLVELAYGARDQYTTDQEDSPQRLKRANAIAALFPPRDV</sequence>
<protein>
    <submittedName>
        <fullName evidence="2">Uncharacterized protein</fullName>
    </submittedName>
</protein>
<evidence type="ECO:0000313" key="3">
    <source>
        <dbReference type="Proteomes" id="UP000036893"/>
    </source>
</evidence>
<evidence type="ECO:0000313" key="2">
    <source>
        <dbReference type="EMBL" id="GIC92221.1"/>
    </source>
</evidence>